<accession>A0ABQ9XSW3</accession>
<sequence>MLFIHLIPLCLSVDIFLNSLIDALPADVPALSLTTANYYGSNISPRRTSLEIHSKTDRDVALLKSYDRYDYLFNIAHLKLRLTNLSLIAPLSQSLIHAYQDSTVELVNVIHAYTTKPYSLIFADKSTVYIFNNTFMNGTRFGSPLVMYRYTEQQPISHNVTVEQCIVSDLILLNNSPFAVGYTASHVTVIDCIFHRVLTDSTKAPYLGLPFTLATATFQNVTFNTCHAPLSGGLFYGVQSKECFINNVNVTNCSNAVIHSWMNFNRTTNVSISDSSFTGCYTSQQYPNGSALYIPDSANIWINGTKFRNNTALAYGGSIWVNGTVEQLSINQTSFASNVASFGGAISARKLSSDPHASFSFVNDIFANRAQLGSDLYFEEMGTRLTESNFTKCQSRSVSARVYDATTRKGYDWTNT</sequence>
<gene>
    <name evidence="2" type="ORF">BLNAU_10527</name>
</gene>
<dbReference type="Proteomes" id="UP001281761">
    <property type="component" value="Unassembled WGS sequence"/>
</dbReference>
<evidence type="ECO:0000313" key="3">
    <source>
        <dbReference type="Proteomes" id="UP001281761"/>
    </source>
</evidence>
<organism evidence="2 3">
    <name type="scientific">Blattamonas nauphoetae</name>
    <dbReference type="NCBI Taxonomy" id="2049346"/>
    <lineage>
        <taxon>Eukaryota</taxon>
        <taxon>Metamonada</taxon>
        <taxon>Preaxostyla</taxon>
        <taxon>Oxymonadida</taxon>
        <taxon>Blattamonas</taxon>
    </lineage>
</organism>
<feature type="chain" id="PRO_5045514694" description="Right handed beta helix domain-containing protein" evidence="1">
    <location>
        <begin position="24"/>
        <end position="416"/>
    </location>
</feature>
<dbReference type="EMBL" id="JARBJD010000077">
    <property type="protein sequence ID" value="KAK2954507.1"/>
    <property type="molecule type" value="Genomic_DNA"/>
</dbReference>
<keyword evidence="1" id="KW-0732">Signal</keyword>
<dbReference type="SUPFAM" id="SSF51126">
    <property type="entry name" value="Pectin lyase-like"/>
    <property type="match status" value="1"/>
</dbReference>
<dbReference type="InterPro" id="IPR011050">
    <property type="entry name" value="Pectin_lyase_fold/virulence"/>
</dbReference>
<feature type="signal peptide" evidence="1">
    <location>
        <begin position="1"/>
        <end position="23"/>
    </location>
</feature>
<evidence type="ECO:0000256" key="1">
    <source>
        <dbReference type="SAM" id="SignalP"/>
    </source>
</evidence>
<evidence type="ECO:0008006" key="4">
    <source>
        <dbReference type="Google" id="ProtNLM"/>
    </source>
</evidence>
<keyword evidence="3" id="KW-1185">Reference proteome</keyword>
<proteinExistence type="predicted"/>
<comment type="caution">
    <text evidence="2">The sequence shown here is derived from an EMBL/GenBank/DDBJ whole genome shotgun (WGS) entry which is preliminary data.</text>
</comment>
<reference evidence="2 3" key="1">
    <citation type="journal article" date="2022" name="bioRxiv">
        <title>Genomics of Preaxostyla Flagellates Illuminates Evolutionary Transitions and the Path Towards Mitochondrial Loss.</title>
        <authorList>
            <person name="Novak L.V.F."/>
            <person name="Treitli S.C."/>
            <person name="Pyrih J."/>
            <person name="Halakuc P."/>
            <person name="Pipaliya S.V."/>
            <person name="Vacek V."/>
            <person name="Brzon O."/>
            <person name="Soukal P."/>
            <person name="Eme L."/>
            <person name="Dacks J.B."/>
            <person name="Karnkowska A."/>
            <person name="Elias M."/>
            <person name="Hampl V."/>
        </authorList>
    </citation>
    <scope>NUCLEOTIDE SEQUENCE [LARGE SCALE GENOMIC DNA]</scope>
    <source>
        <strain evidence="2">NAU3</strain>
        <tissue evidence="2">Gut</tissue>
    </source>
</reference>
<evidence type="ECO:0000313" key="2">
    <source>
        <dbReference type="EMBL" id="KAK2954507.1"/>
    </source>
</evidence>
<protein>
    <recommendedName>
        <fullName evidence="4">Right handed beta helix domain-containing protein</fullName>
    </recommendedName>
</protein>
<name>A0ABQ9XSW3_9EUKA</name>